<evidence type="ECO:0000313" key="2">
    <source>
        <dbReference type="EMBL" id="TCP39798.1"/>
    </source>
</evidence>
<keyword evidence="3" id="KW-1185">Reference proteome</keyword>
<dbReference type="AlphaFoldDB" id="A0A4R2PXD2"/>
<dbReference type="Proteomes" id="UP000294835">
    <property type="component" value="Unassembled WGS sequence"/>
</dbReference>
<sequence length="191" mass="21551">MFEMAPQELRELLHERAFSSEELIQMTGVDKFTLRNWLKRGTPEIGAKHKLGRWVFSPADMMRISAMIDLVEEIGMLPSTAAQLAETPVKLVEWHCEQSAKNHADPDWDGYSPLEVALENYVAVALIGEKGVKIHYAYWDGDQLVFSRDQTELDKATRALLRVTHIVLGAGLIADDIMDKVRRAMDAEAEA</sequence>
<gene>
    <name evidence="2" type="ORF">EV662_110105</name>
</gene>
<evidence type="ECO:0000259" key="1">
    <source>
        <dbReference type="Pfam" id="PF13411"/>
    </source>
</evidence>
<comment type="caution">
    <text evidence="2">The sequence shown here is derived from an EMBL/GenBank/DDBJ whole genome shotgun (WGS) entry which is preliminary data.</text>
</comment>
<dbReference type="RefSeq" id="WP_132464187.1">
    <property type="nucleotide sequence ID" value="NZ_SLXP01000010.1"/>
</dbReference>
<name>A0A4R2PXD2_9RHOB</name>
<dbReference type="Pfam" id="PF13411">
    <property type="entry name" value="MerR_1"/>
    <property type="match status" value="1"/>
</dbReference>
<accession>A0A4R2PXD2</accession>
<dbReference type="SUPFAM" id="SSF46955">
    <property type="entry name" value="Putative DNA-binding domain"/>
    <property type="match status" value="1"/>
</dbReference>
<dbReference type="OrthoDB" id="8546410at2"/>
<reference evidence="2 3" key="1">
    <citation type="submission" date="2019-03" db="EMBL/GenBank/DDBJ databases">
        <title>Genomic Encyclopedia of Type Strains, Phase IV (KMG-IV): sequencing the most valuable type-strain genomes for metagenomic binning, comparative biology and taxonomic classification.</title>
        <authorList>
            <person name="Goeker M."/>
        </authorList>
    </citation>
    <scope>NUCLEOTIDE SEQUENCE [LARGE SCALE GENOMIC DNA]</scope>
    <source>
        <strain evidence="2 3">DSM 18063</strain>
    </source>
</reference>
<dbReference type="GO" id="GO:0003677">
    <property type="term" value="F:DNA binding"/>
    <property type="evidence" value="ECO:0007669"/>
    <property type="project" value="InterPro"/>
</dbReference>
<dbReference type="Gene3D" id="1.10.1660.10">
    <property type="match status" value="1"/>
</dbReference>
<organism evidence="2 3">
    <name type="scientific">Rhodovulum marinum</name>
    <dbReference type="NCBI Taxonomy" id="320662"/>
    <lineage>
        <taxon>Bacteria</taxon>
        <taxon>Pseudomonadati</taxon>
        <taxon>Pseudomonadota</taxon>
        <taxon>Alphaproteobacteria</taxon>
        <taxon>Rhodobacterales</taxon>
        <taxon>Paracoccaceae</taxon>
        <taxon>Rhodovulum</taxon>
    </lineage>
</organism>
<feature type="domain" description="HTH merR-type" evidence="1">
    <location>
        <begin position="19"/>
        <end position="84"/>
    </location>
</feature>
<proteinExistence type="predicted"/>
<dbReference type="GO" id="GO:0006355">
    <property type="term" value="P:regulation of DNA-templated transcription"/>
    <property type="evidence" value="ECO:0007669"/>
    <property type="project" value="InterPro"/>
</dbReference>
<dbReference type="InterPro" id="IPR009061">
    <property type="entry name" value="DNA-bd_dom_put_sf"/>
</dbReference>
<evidence type="ECO:0000313" key="3">
    <source>
        <dbReference type="Proteomes" id="UP000294835"/>
    </source>
</evidence>
<protein>
    <submittedName>
        <fullName evidence="2">MerR-like DNA binding protein</fullName>
    </submittedName>
</protein>
<dbReference type="EMBL" id="SLXP01000010">
    <property type="protein sequence ID" value="TCP39798.1"/>
    <property type="molecule type" value="Genomic_DNA"/>
</dbReference>
<dbReference type="InterPro" id="IPR000551">
    <property type="entry name" value="MerR-type_HTH_dom"/>
</dbReference>